<name>A0A401PQA9_SCYTO</name>
<gene>
    <name evidence="1" type="ORF">scyTo_0020347</name>
</gene>
<evidence type="ECO:0000313" key="1">
    <source>
        <dbReference type="EMBL" id="GCB75309.1"/>
    </source>
</evidence>
<accession>A0A401PQA9</accession>
<protein>
    <submittedName>
        <fullName evidence="1">Uncharacterized protein</fullName>
    </submittedName>
</protein>
<keyword evidence="2" id="KW-1185">Reference proteome</keyword>
<comment type="caution">
    <text evidence="1">The sequence shown here is derived from an EMBL/GenBank/DDBJ whole genome shotgun (WGS) entry which is preliminary data.</text>
</comment>
<sequence length="102" mass="10883">MSGAGAGGIFEWDLPGTGEQARVFESDAAGGCRYLDFVKNYNIMATGNNGDPCRSCSSHEKEIDDVDAAWDADFPGKRSVRFVLAHVGSISSGLKCLSRPHT</sequence>
<dbReference type="AlphaFoldDB" id="A0A401PQA9"/>
<dbReference type="EMBL" id="BFAA01016319">
    <property type="protein sequence ID" value="GCB75309.1"/>
    <property type="molecule type" value="Genomic_DNA"/>
</dbReference>
<organism evidence="1 2">
    <name type="scientific">Scyliorhinus torazame</name>
    <name type="common">Cloudy catshark</name>
    <name type="synonym">Catulus torazame</name>
    <dbReference type="NCBI Taxonomy" id="75743"/>
    <lineage>
        <taxon>Eukaryota</taxon>
        <taxon>Metazoa</taxon>
        <taxon>Chordata</taxon>
        <taxon>Craniata</taxon>
        <taxon>Vertebrata</taxon>
        <taxon>Chondrichthyes</taxon>
        <taxon>Elasmobranchii</taxon>
        <taxon>Galeomorphii</taxon>
        <taxon>Galeoidea</taxon>
        <taxon>Carcharhiniformes</taxon>
        <taxon>Scyliorhinidae</taxon>
        <taxon>Scyliorhinus</taxon>
    </lineage>
</organism>
<reference evidence="1 2" key="1">
    <citation type="journal article" date="2018" name="Nat. Ecol. Evol.">
        <title>Shark genomes provide insights into elasmobranch evolution and the origin of vertebrates.</title>
        <authorList>
            <person name="Hara Y"/>
            <person name="Yamaguchi K"/>
            <person name="Onimaru K"/>
            <person name="Kadota M"/>
            <person name="Koyanagi M"/>
            <person name="Keeley SD"/>
            <person name="Tatsumi K"/>
            <person name="Tanaka K"/>
            <person name="Motone F"/>
            <person name="Kageyama Y"/>
            <person name="Nozu R"/>
            <person name="Adachi N"/>
            <person name="Nishimura O"/>
            <person name="Nakagawa R"/>
            <person name="Tanegashima C"/>
            <person name="Kiyatake I"/>
            <person name="Matsumoto R"/>
            <person name="Murakumo K"/>
            <person name="Nishida K"/>
            <person name="Terakita A"/>
            <person name="Kuratani S"/>
            <person name="Sato K"/>
            <person name="Hyodo S Kuraku.S."/>
        </authorList>
    </citation>
    <scope>NUCLEOTIDE SEQUENCE [LARGE SCALE GENOMIC DNA]</scope>
</reference>
<evidence type="ECO:0000313" key="2">
    <source>
        <dbReference type="Proteomes" id="UP000288216"/>
    </source>
</evidence>
<dbReference type="Proteomes" id="UP000288216">
    <property type="component" value="Unassembled WGS sequence"/>
</dbReference>
<proteinExistence type="predicted"/>